<dbReference type="CDD" id="cd18079">
    <property type="entry name" value="S-AdoMet_synt"/>
    <property type="match status" value="1"/>
</dbReference>
<keyword evidence="7" id="KW-0630">Potassium</keyword>
<dbReference type="EC" id="2.5.1.6" evidence="8"/>
<keyword evidence="4" id="KW-0547">Nucleotide-binding</keyword>
<dbReference type="Pfam" id="PF00438">
    <property type="entry name" value="S-AdoMet_synt_N"/>
    <property type="match status" value="1"/>
</dbReference>
<evidence type="ECO:0000259" key="12">
    <source>
        <dbReference type="Pfam" id="PF02773"/>
    </source>
</evidence>
<keyword evidence="3" id="KW-0479">Metal-binding</keyword>
<dbReference type="InterPro" id="IPR022630">
    <property type="entry name" value="S-AdoMet_synt_C"/>
</dbReference>
<evidence type="ECO:0000256" key="2">
    <source>
        <dbReference type="ARBA" id="ARBA00022679"/>
    </source>
</evidence>
<dbReference type="Proteomes" id="UP001501391">
    <property type="component" value="Unassembled WGS sequence"/>
</dbReference>
<sequence>MAAPLSFRSGSQIAESVCAGHPDKVADRISDAVLDAFLAIDPHARVNCETLVTRDNVVATGQITANADVDVDATVRSVLREIGYHDVRRHGLSADTSTVRVLLDRQSREIADGVDRGGAGDSGIVYGYACDETPERLPLSCVLAHDIARRVGATGAAGVPALGPDGKVQVDLAREDGADRAIVVVSAQHPADLSLDELTDLVAGKIVTPALEDRGVVPVDIHVNPAGTFVVGGTSADAGLTGRKLMVDAYGGLVRHGGGCCSGKDATKVDRSGAYVARYLAANVVAAGLAGRCRVGLGYAIGRPLPVWLDVECFGTATVAHDHIAAALTELVDLRVEAVIERLSLRTAAYQPTAAYGHFGRPEFSWERLDLADALRTRLGDGKTAGPSV</sequence>
<keyword evidence="5" id="KW-0067">ATP-binding</keyword>
<dbReference type="InterPro" id="IPR022636">
    <property type="entry name" value="S-AdoMet_synthetase_sfam"/>
</dbReference>
<evidence type="ECO:0000259" key="10">
    <source>
        <dbReference type="Pfam" id="PF00438"/>
    </source>
</evidence>
<dbReference type="PIRSF" id="PIRSF000497">
    <property type="entry name" value="MAT"/>
    <property type="match status" value="1"/>
</dbReference>
<keyword evidence="14" id="KW-1185">Reference proteome</keyword>
<evidence type="ECO:0000256" key="3">
    <source>
        <dbReference type="ARBA" id="ARBA00022723"/>
    </source>
</evidence>
<dbReference type="SUPFAM" id="SSF55973">
    <property type="entry name" value="S-adenosylmethionine synthetase"/>
    <property type="match status" value="3"/>
</dbReference>
<reference evidence="13 14" key="1">
    <citation type="journal article" date="2019" name="Int. J. Syst. Evol. Microbiol.">
        <title>The Global Catalogue of Microorganisms (GCM) 10K type strain sequencing project: providing services to taxonomists for standard genome sequencing and annotation.</title>
        <authorList>
            <consortium name="The Broad Institute Genomics Platform"/>
            <consortium name="The Broad Institute Genome Sequencing Center for Infectious Disease"/>
            <person name="Wu L."/>
            <person name="Ma J."/>
        </authorList>
    </citation>
    <scope>NUCLEOTIDE SEQUENCE [LARGE SCALE GENOMIC DNA]</scope>
    <source>
        <strain evidence="13 14">JCM 14924</strain>
    </source>
</reference>
<dbReference type="RefSeq" id="WP_059256093.1">
    <property type="nucleotide sequence ID" value="NZ_BAAAOQ010000012.1"/>
</dbReference>
<keyword evidence="2" id="KW-0808">Transferase</keyword>
<evidence type="ECO:0000256" key="6">
    <source>
        <dbReference type="ARBA" id="ARBA00022842"/>
    </source>
</evidence>
<dbReference type="Pfam" id="PF02773">
    <property type="entry name" value="S-AdoMet_synt_C"/>
    <property type="match status" value="1"/>
</dbReference>
<dbReference type="PANTHER" id="PTHR11964">
    <property type="entry name" value="S-ADENOSYLMETHIONINE SYNTHETASE"/>
    <property type="match status" value="1"/>
</dbReference>
<comment type="caution">
    <text evidence="13">The sequence shown here is derived from an EMBL/GenBank/DDBJ whole genome shotgun (WGS) entry which is preliminary data.</text>
</comment>
<proteinExistence type="inferred from homology"/>
<evidence type="ECO:0000259" key="11">
    <source>
        <dbReference type="Pfam" id="PF02772"/>
    </source>
</evidence>
<organism evidence="13 14">
    <name type="scientific">Streptomyces bangladeshensis</name>
    <dbReference type="NCBI Taxonomy" id="295352"/>
    <lineage>
        <taxon>Bacteria</taxon>
        <taxon>Bacillati</taxon>
        <taxon>Actinomycetota</taxon>
        <taxon>Actinomycetes</taxon>
        <taxon>Kitasatosporales</taxon>
        <taxon>Streptomycetaceae</taxon>
        <taxon>Streptomyces</taxon>
    </lineage>
</organism>
<feature type="domain" description="S-adenosylmethionine synthetase central" evidence="11">
    <location>
        <begin position="118"/>
        <end position="229"/>
    </location>
</feature>
<accession>A0ABN3BNL5</accession>
<dbReference type="InterPro" id="IPR002133">
    <property type="entry name" value="S-AdoMet_synthetase"/>
</dbReference>
<evidence type="ECO:0000256" key="9">
    <source>
        <dbReference type="RuleBase" id="RU004462"/>
    </source>
</evidence>
<dbReference type="InterPro" id="IPR022629">
    <property type="entry name" value="S-AdoMet_synt_central"/>
</dbReference>
<feature type="domain" description="S-adenosylmethionine synthetase N-terminal" evidence="10">
    <location>
        <begin position="14"/>
        <end position="107"/>
    </location>
</feature>
<keyword evidence="1" id="KW-0554">One-carbon metabolism</keyword>
<dbReference type="EMBL" id="BAAAOQ010000012">
    <property type="protein sequence ID" value="GAA2197906.1"/>
    <property type="molecule type" value="Genomic_DNA"/>
</dbReference>
<evidence type="ECO:0000256" key="5">
    <source>
        <dbReference type="ARBA" id="ARBA00022840"/>
    </source>
</evidence>
<evidence type="ECO:0000313" key="14">
    <source>
        <dbReference type="Proteomes" id="UP001501391"/>
    </source>
</evidence>
<dbReference type="Gene3D" id="3.30.300.10">
    <property type="match status" value="3"/>
</dbReference>
<gene>
    <name evidence="13" type="primary">metK_1</name>
    <name evidence="13" type="ORF">GCM10009787_38360</name>
</gene>
<name>A0ABN3BNL5_9ACTN</name>
<dbReference type="Pfam" id="PF02772">
    <property type="entry name" value="S-AdoMet_synt_M"/>
    <property type="match status" value="1"/>
</dbReference>
<evidence type="ECO:0000313" key="13">
    <source>
        <dbReference type="EMBL" id="GAA2197906.1"/>
    </source>
</evidence>
<feature type="domain" description="S-adenosylmethionine synthetase C-terminal" evidence="12">
    <location>
        <begin position="231"/>
        <end position="368"/>
    </location>
</feature>
<evidence type="ECO:0000256" key="4">
    <source>
        <dbReference type="ARBA" id="ARBA00022741"/>
    </source>
</evidence>
<keyword evidence="6" id="KW-0460">Magnesium</keyword>
<evidence type="ECO:0000256" key="1">
    <source>
        <dbReference type="ARBA" id="ARBA00022563"/>
    </source>
</evidence>
<evidence type="ECO:0000256" key="8">
    <source>
        <dbReference type="NCBIfam" id="TIGR01034"/>
    </source>
</evidence>
<dbReference type="NCBIfam" id="TIGR01034">
    <property type="entry name" value="metK"/>
    <property type="match status" value="1"/>
</dbReference>
<comment type="similarity">
    <text evidence="9">Belongs to the AdoMet synthase family.</text>
</comment>
<dbReference type="InterPro" id="IPR022628">
    <property type="entry name" value="S-AdoMet_synt_N"/>
</dbReference>
<protein>
    <recommendedName>
        <fullName evidence="8">Methionine adenosyltransferase</fullName>
        <ecNumber evidence="8">2.5.1.6</ecNumber>
    </recommendedName>
</protein>
<evidence type="ECO:0000256" key="7">
    <source>
        <dbReference type="ARBA" id="ARBA00022958"/>
    </source>
</evidence>